<organism evidence="4 5">
    <name type="scientific">Scyliorhinus torazame</name>
    <name type="common">Cloudy catshark</name>
    <name type="synonym">Catulus torazame</name>
    <dbReference type="NCBI Taxonomy" id="75743"/>
    <lineage>
        <taxon>Eukaryota</taxon>
        <taxon>Metazoa</taxon>
        <taxon>Chordata</taxon>
        <taxon>Craniata</taxon>
        <taxon>Vertebrata</taxon>
        <taxon>Chondrichthyes</taxon>
        <taxon>Elasmobranchii</taxon>
        <taxon>Galeomorphii</taxon>
        <taxon>Galeoidea</taxon>
        <taxon>Carcharhiniformes</taxon>
        <taxon>Scyliorhinidae</taxon>
        <taxon>Scyliorhinus</taxon>
    </lineage>
</organism>
<accession>A0A401QJS7</accession>
<dbReference type="GO" id="GO:0005634">
    <property type="term" value="C:nucleus"/>
    <property type="evidence" value="ECO:0007669"/>
    <property type="project" value="TreeGrafter"/>
</dbReference>
<name>A0A401QJS7_SCYTO</name>
<evidence type="ECO:0000256" key="1">
    <source>
        <dbReference type="PROSITE-ProRule" id="PRU00723"/>
    </source>
</evidence>
<feature type="zinc finger region" description="C3H1-type" evidence="1">
    <location>
        <begin position="181"/>
        <end position="208"/>
    </location>
</feature>
<evidence type="ECO:0000313" key="4">
    <source>
        <dbReference type="EMBL" id="GCB85651.1"/>
    </source>
</evidence>
<evidence type="ECO:0000256" key="2">
    <source>
        <dbReference type="SAM" id="MobiDB-lite"/>
    </source>
</evidence>
<evidence type="ECO:0000259" key="3">
    <source>
        <dbReference type="PROSITE" id="PS50103"/>
    </source>
</evidence>
<dbReference type="PROSITE" id="PS50103">
    <property type="entry name" value="ZF_C3H1"/>
    <property type="match status" value="1"/>
</dbReference>
<reference evidence="4 5" key="1">
    <citation type="journal article" date="2018" name="Nat. Ecol. Evol.">
        <title>Shark genomes provide insights into elasmobranch evolution and the origin of vertebrates.</title>
        <authorList>
            <person name="Hara Y"/>
            <person name="Yamaguchi K"/>
            <person name="Onimaru K"/>
            <person name="Kadota M"/>
            <person name="Koyanagi M"/>
            <person name="Keeley SD"/>
            <person name="Tatsumi K"/>
            <person name="Tanaka K"/>
            <person name="Motone F"/>
            <person name="Kageyama Y"/>
            <person name="Nozu R"/>
            <person name="Adachi N"/>
            <person name="Nishimura O"/>
            <person name="Nakagawa R"/>
            <person name="Tanegashima C"/>
            <person name="Kiyatake I"/>
            <person name="Matsumoto R"/>
            <person name="Murakumo K"/>
            <person name="Nishida K"/>
            <person name="Terakita A"/>
            <person name="Kuratani S"/>
            <person name="Sato K"/>
            <person name="Hyodo S Kuraku.S."/>
        </authorList>
    </citation>
    <scope>NUCLEOTIDE SEQUENCE [LARGE SCALE GENOMIC DNA]</scope>
</reference>
<dbReference type="InterPro" id="IPR000571">
    <property type="entry name" value="Znf_CCCH"/>
</dbReference>
<feature type="domain" description="C3H1-type" evidence="3">
    <location>
        <begin position="181"/>
        <end position="208"/>
    </location>
</feature>
<dbReference type="AlphaFoldDB" id="A0A401QJS7"/>
<feature type="non-terminal residue" evidence="4">
    <location>
        <position position="1"/>
    </location>
</feature>
<dbReference type="OMA" id="HTRQEDG"/>
<keyword evidence="1" id="KW-0479">Metal-binding</keyword>
<feature type="region of interest" description="Disordered" evidence="2">
    <location>
        <begin position="1"/>
        <end position="29"/>
    </location>
</feature>
<gene>
    <name evidence="4" type="ORF">scyTo_0026310</name>
</gene>
<evidence type="ECO:0000313" key="5">
    <source>
        <dbReference type="Proteomes" id="UP000288216"/>
    </source>
</evidence>
<sequence length="258" mass="28901">LVNGNREGDYMAGQTGAPTVLPPPTTDQTRVGPLVKISLVKGHSLDRLRRKDSERLLRTLKHLIKKERVGVVQKLTLTSRVRPHPHPGLASLDGLTPGASQSRDLLGAAKQLDLQGSDLLGQASLTPGWDLPSAEVVEMELWDAERQGLLSLPSEARAEDEMSLDHLLDVLTQLQYHTRQEDGVGICSQFLVGTCPSGERCRGHHTALPYHWQLRRAGSQHWQSIQEDAQETLERLYCDPDKEKITLRYRCVLPWLRH</sequence>
<dbReference type="OrthoDB" id="6133115at2759"/>
<dbReference type="GO" id="GO:1990404">
    <property type="term" value="F:NAD+-protein mono-ADP-ribosyltransferase activity"/>
    <property type="evidence" value="ECO:0007669"/>
    <property type="project" value="TreeGrafter"/>
</dbReference>
<dbReference type="PANTHER" id="PTHR45740">
    <property type="entry name" value="POLY [ADP-RIBOSE] POLYMERASE"/>
    <property type="match status" value="1"/>
</dbReference>
<keyword evidence="1" id="KW-0863">Zinc-finger</keyword>
<keyword evidence="5" id="KW-1185">Reference proteome</keyword>
<dbReference type="InterPro" id="IPR051712">
    <property type="entry name" value="ARTD-AVP"/>
</dbReference>
<dbReference type="Proteomes" id="UP000288216">
    <property type="component" value="Unassembled WGS sequence"/>
</dbReference>
<protein>
    <recommendedName>
        <fullName evidence="3">C3H1-type domain-containing protein</fullName>
    </recommendedName>
</protein>
<comment type="caution">
    <text evidence="4">The sequence shown here is derived from an EMBL/GenBank/DDBJ whole genome shotgun (WGS) entry which is preliminary data.</text>
</comment>
<keyword evidence="1" id="KW-0862">Zinc</keyword>
<dbReference type="GO" id="GO:0003950">
    <property type="term" value="F:NAD+ poly-ADP-ribosyltransferase activity"/>
    <property type="evidence" value="ECO:0007669"/>
    <property type="project" value="TreeGrafter"/>
</dbReference>
<dbReference type="GO" id="GO:0008270">
    <property type="term" value="F:zinc ion binding"/>
    <property type="evidence" value="ECO:0007669"/>
    <property type="project" value="UniProtKB-KW"/>
</dbReference>
<proteinExistence type="predicted"/>
<dbReference type="PANTHER" id="PTHR45740:SF4">
    <property type="entry name" value="PROTEIN MONO-ADP-RIBOSYLTRANSFERASE PARP11"/>
    <property type="match status" value="1"/>
</dbReference>
<dbReference type="EMBL" id="BFAA01181550">
    <property type="protein sequence ID" value="GCB85651.1"/>
    <property type="molecule type" value="Genomic_DNA"/>
</dbReference>